<organism evidence="2 3">
    <name type="scientific">Roseibium salinum</name>
    <dbReference type="NCBI Taxonomy" id="1604349"/>
    <lineage>
        <taxon>Bacteria</taxon>
        <taxon>Pseudomonadati</taxon>
        <taxon>Pseudomonadota</taxon>
        <taxon>Alphaproteobacteria</taxon>
        <taxon>Hyphomicrobiales</taxon>
        <taxon>Stappiaceae</taxon>
        <taxon>Roseibium</taxon>
    </lineage>
</organism>
<name>A0ABT3QY13_9HYPH</name>
<evidence type="ECO:0000313" key="3">
    <source>
        <dbReference type="Proteomes" id="UP001300261"/>
    </source>
</evidence>
<comment type="caution">
    <text evidence="2">The sequence shown here is derived from an EMBL/GenBank/DDBJ whole genome shotgun (WGS) entry which is preliminary data.</text>
</comment>
<feature type="chain" id="PRO_5045053136" evidence="1">
    <location>
        <begin position="38"/>
        <end position="252"/>
    </location>
</feature>
<evidence type="ECO:0000313" key="2">
    <source>
        <dbReference type="EMBL" id="MCX2721733.1"/>
    </source>
</evidence>
<accession>A0ABT3QY13</accession>
<dbReference type="RefSeq" id="WP_265961442.1">
    <property type="nucleotide sequence ID" value="NZ_JAPEVI010000003.1"/>
</dbReference>
<evidence type="ECO:0000256" key="1">
    <source>
        <dbReference type="SAM" id="SignalP"/>
    </source>
</evidence>
<dbReference type="PANTHER" id="PTHR34387">
    <property type="entry name" value="SLR1258 PROTEIN"/>
    <property type="match status" value="1"/>
</dbReference>
<keyword evidence="1" id="KW-0732">Signal</keyword>
<gene>
    <name evidence="2" type="ORF">ON753_04830</name>
</gene>
<proteinExistence type="predicted"/>
<dbReference type="Proteomes" id="UP001300261">
    <property type="component" value="Unassembled WGS sequence"/>
</dbReference>
<protein>
    <submittedName>
        <fullName evidence="2">SIMPL domain-containing protein</fullName>
    </submittedName>
</protein>
<keyword evidence="3" id="KW-1185">Reference proteome</keyword>
<dbReference type="PANTHER" id="PTHR34387:SF1">
    <property type="entry name" value="PERIPLASMIC IMMUNOGENIC PROTEIN"/>
    <property type="match status" value="1"/>
</dbReference>
<dbReference type="Pfam" id="PF04402">
    <property type="entry name" value="SIMPL"/>
    <property type="match status" value="1"/>
</dbReference>
<dbReference type="Gene3D" id="3.30.70.2970">
    <property type="entry name" value="Protein of unknown function (DUF541), domain 2"/>
    <property type="match status" value="1"/>
</dbReference>
<sequence length="252" mass="26374">MKTLPDLLPRRGLTIVRNAALAAGLTAALAITVPAVAQEAAPAGTITMEGEGTVAVAPDMAVITASVVTTAKTASGALADNSAAIAKAIEAIKSHGIEPKDIQTRGFNISPRYERNDNGGDRQPNIIGYEVRNGVEVNVRDLARLGDLLTLVVESGANSVDGIRFEVSDPEEKLDEARTKAVEAARHKAEVFAAAAGVDLGNIDSIIETGIRMPRPLGMRAEGMMMARADAVPIEAGEQSISATVTIRWTLK</sequence>
<dbReference type="EMBL" id="JAPEVI010000003">
    <property type="protein sequence ID" value="MCX2721733.1"/>
    <property type="molecule type" value="Genomic_DNA"/>
</dbReference>
<reference evidence="2 3" key="1">
    <citation type="journal article" date="2016" name="Int. J. Syst. Evol. Microbiol.">
        <title>Labrenzia salina sp. nov., isolated from the rhizosphere of the halophyte Arthrocnemum macrostachyum.</title>
        <authorList>
            <person name="Camacho M."/>
            <person name="Redondo-Gomez S."/>
            <person name="Rodriguez-Llorente I."/>
            <person name="Rohde M."/>
            <person name="Sproer C."/>
            <person name="Schumann P."/>
            <person name="Klenk H.P."/>
            <person name="Montero-Calasanz M.D.C."/>
        </authorList>
    </citation>
    <scope>NUCLEOTIDE SEQUENCE [LARGE SCALE GENOMIC DNA]</scope>
    <source>
        <strain evidence="2 3">DSM 29163</strain>
    </source>
</reference>
<dbReference type="InterPro" id="IPR052022">
    <property type="entry name" value="26kDa_periplasmic_antigen"/>
</dbReference>
<dbReference type="InterPro" id="IPR007497">
    <property type="entry name" value="SIMPL/DUF541"/>
</dbReference>
<dbReference type="Gene3D" id="3.30.110.170">
    <property type="entry name" value="Protein of unknown function (DUF541), domain 1"/>
    <property type="match status" value="1"/>
</dbReference>
<feature type="signal peptide" evidence="1">
    <location>
        <begin position="1"/>
        <end position="37"/>
    </location>
</feature>